<sequence length="190" mass="22163">MQIPYFNNQELKQKADEFRIKHWGDAVPIEIEQIIESKLGIEIIPIPGLYKQCNADALISSDWKIIYVDNDNYIDDRYYNRLRFSLAHEVGHLILHKDLYSSFEISSVEDFYNLIDQIGDKYGIIEGHANRFANFLLVPRYKLDVEKEKTIAKHPEIKEFDKATVNSFIAIPLAKIFNVSQDVIERSLNN</sequence>
<evidence type="ECO:0000313" key="2">
    <source>
        <dbReference type="EMBL" id="OGY40942.1"/>
    </source>
</evidence>
<gene>
    <name evidence="2" type="ORF">A2Y82_03725</name>
</gene>
<reference evidence="2 3" key="1">
    <citation type="journal article" date="2016" name="Nat. Commun.">
        <title>Thousands of microbial genomes shed light on interconnected biogeochemical processes in an aquifer system.</title>
        <authorList>
            <person name="Anantharaman K."/>
            <person name="Brown C.T."/>
            <person name="Hug L.A."/>
            <person name="Sharon I."/>
            <person name="Castelle C.J."/>
            <person name="Probst A.J."/>
            <person name="Thomas B.C."/>
            <person name="Singh A."/>
            <person name="Wilkins M.J."/>
            <person name="Karaoz U."/>
            <person name="Brodie E.L."/>
            <person name="Williams K.H."/>
            <person name="Hubbard S.S."/>
            <person name="Banfield J.F."/>
        </authorList>
    </citation>
    <scope>NUCLEOTIDE SEQUENCE [LARGE SCALE GENOMIC DNA]</scope>
</reference>
<proteinExistence type="predicted"/>
<dbReference type="Gene3D" id="1.10.10.2910">
    <property type="match status" value="1"/>
</dbReference>
<feature type="domain" description="IrrE N-terminal-like" evidence="1">
    <location>
        <begin position="81"/>
        <end position="186"/>
    </location>
</feature>
<dbReference type="AlphaFoldDB" id="A0A1G1XLV2"/>
<accession>A0A1G1XLV2</accession>
<dbReference type="InterPro" id="IPR010359">
    <property type="entry name" value="IrrE_HExxH"/>
</dbReference>
<dbReference type="EMBL" id="MHHZ01000023">
    <property type="protein sequence ID" value="OGY40942.1"/>
    <property type="molecule type" value="Genomic_DNA"/>
</dbReference>
<organism evidence="2 3">
    <name type="scientific">Candidatus Buchananbacteria bacterium RBG_13_36_9</name>
    <dbReference type="NCBI Taxonomy" id="1797530"/>
    <lineage>
        <taxon>Bacteria</taxon>
        <taxon>Candidatus Buchananiibacteriota</taxon>
    </lineage>
</organism>
<evidence type="ECO:0000259" key="1">
    <source>
        <dbReference type="Pfam" id="PF06114"/>
    </source>
</evidence>
<comment type="caution">
    <text evidence="2">The sequence shown here is derived from an EMBL/GenBank/DDBJ whole genome shotgun (WGS) entry which is preliminary data.</text>
</comment>
<protein>
    <recommendedName>
        <fullName evidence="1">IrrE N-terminal-like domain-containing protein</fullName>
    </recommendedName>
</protein>
<dbReference type="Pfam" id="PF06114">
    <property type="entry name" value="Peptidase_M78"/>
    <property type="match status" value="1"/>
</dbReference>
<dbReference type="Proteomes" id="UP000176498">
    <property type="component" value="Unassembled WGS sequence"/>
</dbReference>
<evidence type="ECO:0000313" key="3">
    <source>
        <dbReference type="Proteomes" id="UP000176498"/>
    </source>
</evidence>
<name>A0A1G1XLV2_9BACT</name>